<dbReference type="InterPro" id="IPR003744">
    <property type="entry name" value="YhhQ"/>
</dbReference>
<sequence>MSIFFYILSILLANFLSAQIPPLQLGPLLISPGTFTIAASFILRDLVQNRYGRRKTYYFIVLALILSAITAKALGDPLTIVIASACAFAASESSDTEIYSRLKLPMAWRVWWSGLAGGILDSGIFVIIGLSPLGMGFIPWQLIPVAIIGQALFKIIMQGIGAVAIAVYVKGVD</sequence>
<dbReference type="Pfam" id="PF02592">
    <property type="entry name" value="Vut_1"/>
    <property type="match status" value="1"/>
</dbReference>
<keyword evidence="1" id="KW-0812">Transmembrane</keyword>
<dbReference type="RefSeq" id="WP_134214169.1">
    <property type="nucleotide sequence ID" value="NZ_QFFZ01000026.1"/>
</dbReference>
<proteinExistence type="predicted"/>
<evidence type="ECO:0000313" key="2">
    <source>
        <dbReference type="EMBL" id="TEB10436.1"/>
    </source>
</evidence>
<name>A0A4Y7RNR1_9FIRM</name>
<protein>
    <recommendedName>
        <fullName evidence="4">VUT family protein</fullName>
    </recommendedName>
</protein>
<dbReference type="Proteomes" id="UP000297597">
    <property type="component" value="Unassembled WGS sequence"/>
</dbReference>
<feature type="transmembrane region" description="Helical" evidence="1">
    <location>
        <begin position="142"/>
        <end position="169"/>
    </location>
</feature>
<keyword evidence="1" id="KW-1133">Transmembrane helix</keyword>
<dbReference type="EMBL" id="QFFZ01000026">
    <property type="protein sequence ID" value="TEB10436.1"/>
    <property type="molecule type" value="Genomic_DNA"/>
</dbReference>
<organism evidence="2 3">
    <name type="scientific">Pelotomaculum propionicicum</name>
    <dbReference type="NCBI Taxonomy" id="258475"/>
    <lineage>
        <taxon>Bacteria</taxon>
        <taxon>Bacillati</taxon>
        <taxon>Bacillota</taxon>
        <taxon>Clostridia</taxon>
        <taxon>Eubacteriales</taxon>
        <taxon>Desulfotomaculaceae</taxon>
        <taxon>Pelotomaculum</taxon>
    </lineage>
</organism>
<evidence type="ECO:0008006" key="4">
    <source>
        <dbReference type="Google" id="ProtNLM"/>
    </source>
</evidence>
<comment type="caution">
    <text evidence="2">The sequence shown here is derived from an EMBL/GenBank/DDBJ whole genome shotgun (WGS) entry which is preliminary data.</text>
</comment>
<dbReference type="OrthoDB" id="2612611at2"/>
<gene>
    <name evidence="2" type="ORF">Pmgp_02345</name>
</gene>
<accession>A0A4Y7RNR1</accession>
<keyword evidence="1" id="KW-0472">Membrane</keyword>
<feature type="transmembrane region" description="Helical" evidence="1">
    <location>
        <begin position="28"/>
        <end position="47"/>
    </location>
</feature>
<reference evidence="2 3" key="1">
    <citation type="journal article" date="2018" name="Environ. Microbiol.">
        <title>Novel energy conservation strategies and behaviour of Pelotomaculum schinkii driving syntrophic propionate catabolism.</title>
        <authorList>
            <person name="Hidalgo-Ahumada C.A.P."/>
            <person name="Nobu M.K."/>
            <person name="Narihiro T."/>
            <person name="Tamaki H."/>
            <person name="Liu W.T."/>
            <person name="Kamagata Y."/>
            <person name="Stams A.J.M."/>
            <person name="Imachi H."/>
            <person name="Sousa D.Z."/>
        </authorList>
    </citation>
    <scope>NUCLEOTIDE SEQUENCE [LARGE SCALE GENOMIC DNA]</scope>
    <source>
        <strain evidence="2 3">MGP</strain>
    </source>
</reference>
<feature type="transmembrane region" description="Helical" evidence="1">
    <location>
        <begin position="110"/>
        <end position="130"/>
    </location>
</feature>
<dbReference type="AlphaFoldDB" id="A0A4Y7RNR1"/>
<keyword evidence="3" id="KW-1185">Reference proteome</keyword>
<evidence type="ECO:0000256" key="1">
    <source>
        <dbReference type="SAM" id="Phobius"/>
    </source>
</evidence>
<evidence type="ECO:0000313" key="3">
    <source>
        <dbReference type="Proteomes" id="UP000297597"/>
    </source>
</evidence>